<dbReference type="InterPro" id="IPR012334">
    <property type="entry name" value="Pectin_lyas_fold"/>
</dbReference>
<evidence type="ECO:0008006" key="4">
    <source>
        <dbReference type="Google" id="ProtNLM"/>
    </source>
</evidence>
<dbReference type="SMART" id="SM00710">
    <property type="entry name" value="PbH1"/>
    <property type="match status" value="4"/>
</dbReference>
<dbReference type="EMBL" id="JABEQH010000017">
    <property type="protein sequence ID" value="MBB2176787.1"/>
    <property type="molecule type" value="Genomic_DNA"/>
</dbReference>
<name>A0A7W4P463_9PROT</name>
<protein>
    <recommendedName>
        <fullName evidence="4">Pectate lyase superfamily protein domain-containing protein</fullName>
    </recommendedName>
</protein>
<dbReference type="RefSeq" id="WP_182944135.1">
    <property type="nucleotide sequence ID" value="NZ_JABEQH010000017.1"/>
</dbReference>
<proteinExistence type="predicted"/>
<keyword evidence="3" id="KW-1185">Reference proteome</keyword>
<feature type="signal peptide" evidence="1">
    <location>
        <begin position="1"/>
        <end position="24"/>
    </location>
</feature>
<dbReference type="SUPFAM" id="SSF51126">
    <property type="entry name" value="Pectin lyase-like"/>
    <property type="match status" value="1"/>
</dbReference>
<evidence type="ECO:0000313" key="3">
    <source>
        <dbReference type="Proteomes" id="UP000561066"/>
    </source>
</evidence>
<comment type="caution">
    <text evidence="2">The sequence shown here is derived from an EMBL/GenBank/DDBJ whole genome shotgun (WGS) entry which is preliminary data.</text>
</comment>
<evidence type="ECO:0000313" key="2">
    <source>
        <dbReference type="EMBL" id="MBB2176787.1"/>
    </source>
</evidence>
<reference evidence="2 3" key="1">
    <citation type="submission" date="2020-04" db="EMBL/GenBank/DDBJ databases">
        <title>Description of novel Gluconacetobacter.</title>
        <authorList>
            <person name="Sombolestani A."/>
        </authorList>
    </citation>
    <scope>NUCLEOTIDE SEQUENCE [LARGE SCALE GENOMIC DNA]</scope>
    <source>
        <strain evidence="2 3">LMG 21312</strain>
    </source>
</reference>
<dbReference type="InterPro" id="IPR006626">
    <property type="entry name" value="PbH1"/>
</dbReference>
<evidence type="ECO:0000256" key="1">
    <source>
        <dbReference type="SAM" id="SignalP"/>
    </source>
</evidence>
<dbReference type="Proteomes" id="UP000561066">
    <property type="component" value="Unassembled WGS sequence"/>
</dbReference>
<organism evidence="2 3">
    <name type="scientific">Gluconacetobacter johannae</name>
    <dbReference type="NCBI Taxonomy" id="112140"/>
    <lineage>
        <taxon>Bacteria</taxon>
        <taxon>Pseudomonadati</taxon>
        <taxon>Pseudomonadota</taxon>
        <taxon>Alphaproteobacteria</taxon>
        <taxon>Acetobacterales</taxon>
        <taxon>Acetobacteraceae</taxon>
        <taxon>Gluconacetobacter</taxon>
    </lineage>
</organism>
<sequence length="582" mass="59527">MLASRIAQALLLFAFWFTPTLALAQSQIVPFTPGQVLGAAQLNALQSGKADYSGLVAEIARAEAAESALQSGTVAKSNGSSSNQTLTTPTITNATIDGLTSGGLIQPPGVSILANGARCDGVTDDTAAINAVLAAYRNVSIPHGISQCNVSGTILIPNGESLVGSGVTAATFMSTSSTAPLMRVAAGADNFTLSGFTLDRNVVPTASSAAGLNILGGTNQGTITNVKARDQWYGFALGGASSALIWNVLSENNYSDGFYITNSLQFQTAQWNMLNVVSQLNDGAGFNVVSTPGTNMVLLPWEDTGTFANTQGGYRFQGRSDAPITNINLQSVGASTDGDTELFFDTYGGHITIGGGGFVEAAGTDRTGSHGRPTAASHTGFGIYFSGSVQDVSLGQLLVFDNSQAGIDGGPYRFSATGTLLLQNGANQTGACGINLNNVTAGNTVQITGIRSGNLNTTSPQGSGVCLVNGAGVTITGSDLSFNSGQPVYVQNGYNGLTAYGNVGWVTSSAGAATIPAGSYTVTVNHGLSAPPAYVVGSPVTQLSSGTTYWVDTTTEDSFVLHISGAQTSDTIFNWNARMLAN</sequence>
<accession>A0A7W4P463</accession>
<keyword evidence="1" id="KW-0732">Signal</keyword>
<dbReference type="Gene3D" id="2.160.20.10">
    <property type="entry name" value="Single-stranded right-handed beta-helix, Pectin lyase-like"/>
    <property type="match status" value="1"/>
</dbReference>
<dbReference type="AlphaFoldDB" id="A0A7W4P463"/>
<gene>
    <name evidence="2" type="ORF">HLH21_12770</name>
</gene>
<feature type="chain" id="PRO_5030954096" description="Pectate lyase superfamily protein domain-containing protein" evidence="1">
    <location>
        <begin position="25"/>
        <end position="582"/>
    </location>
</feature>
<dbReference type="InterPro" id="IPR011050">
    <property type="entry name" value="Pectin_lyase_fold/virulence"/>
</dbReference>